<sequence>MQMNIAEAKAKLSELVAAAENGEEVILARSGRAVVRIVPVASRRFRIGMLDGMVEKIPDFLEPMSEEELRLWE</sequence>
<comment type="function">
    <text evidence="2">Antitoxin component of a type II toxin-antitoxin (TA) system.</text>
</comment>
<evidence type="ECO:0000256" key="1">
    <source>
        <dbReference type="ARBA" id="ARBA00009981"/>
    </source>
</evidence>
<dbReference type="SUPFAM" id="SSF143120">
    <property type="entry name" value="YefM-like"/>
    <property type="match status" value="1"/>
</dbReference>
<evidence type="ECO:0000256" key="2">
    <source>
        <dbReference type="RuleBase" id="RU362080"/>
    </source>
</evidence>
<dbReference type="Gene3D" id="3.40.1620.10">
    <property type="entry name" value="YefM-like domain"/>
    <property type="match status" value="1"/>
</dbReference>
<dbReference type="EMBL" id="CP044081">
    <property type="protein sequence ID" value="QEU10506.1"/>
    <property type="molecule type" value="Genomic_DNA"/>
</dbReference>
<dbReference type="AlphaFoldDB" id="A0A5P2QYT4"/>
<dbReference type="Pfam" id="PF02604">
    <property type="entry name" value="PhdYeFM_antitox"/>
    <property type="match status" value="1"/>
</dbReference>
<protein>
    <recommendedName>
        <fullName evidence="2">Antitoxin</fullName>
    </recommendedName>
</protein>
<name>A0A5P2QYT4_9RHOB</name>
<dbReference type="NCBIfam" id="TIGR01552">
    <property type="entry name" value="phd_fam"/>
    <property type="match status" value="1"/>
</dbReference>
<gene>
    <name evidence="3" type="ORF">FOB51_13520</name>
</gene>
<dbReference type="InterPro" id="IPR036165">
    <property type="entry name" value="YefM-like_sf"/>
</dbReference>
<evidence type="ECO:0000313" key="3">
    <source>
        <dbReference type="EMBL" id="QEU10506.1"/>
    </source>
</evidence>
<accession>A0A5P2QYT4</accession>
<dbReference type="InterPro" id="IPR006442">
    <property type="entry name" value="Antitoxin_Phd/YefM"/>
</dbReference>
<organism evidence="3 4">
    <name type="scientific">Paracoccus yeei</name>
    <dbReference type="NCBI Taxonomy" id="147645"/>
    <lineage>
        <taxon>Bacteria</taxon>
        <taxon>Pseudomonadati</taxon>
        <taxon>Pseudomonadota</taxon>
        <taxon>Alphaproteobacteria</taxon>
        <taxon>Rhodobacterales</taxon>
        <taxon>Paracoccaceae</taxon>
        <taxon>Paracoccus</taxon>
    </lineage>
</organism>
<comment type="similarity">
    <text evidence="1 2">Belongs to the phD/YefM antitoxin family.</text>
</comment>
<proteinExistence type="inferred from homology"/>
<evidence type="ECO:0000313" key="4">
    <source>
        <dbReference type="Proteomes" id="UP000324507"/>
    </source>
</evidence>
<dbReference type="Proteomes" id="UP000324507">
    <property type="component" value="Chromosome"/>
</dbReference>
<reference evidence="3 4" key="1">
    <citation type="submission" date="2019-09" db="EMBL/GenBank/DDBJ databases">
        <title>FDA dAtabase for Regulatory Grade micrObial Sequences (FDA-ARGOS): Supporting development and validation of Infectious Disease Dx tests.</title>
        <authorList>
            <person name="Sciortino C."/>
            <person name="Tallon L."/>
            <person name="Sadzewicz L."/>
            <person name="Vavikolanu K."/>
            <person name="Mehta A."/>
            <person name="Aluvathingal J."/>
            <person name="Nadendla S."/>
            <person name="Nandy P."/>
            <person name="Geyer C."/>
            <person name="Yan Y."/>
            <person name="Sichtig H."/>
        </authorList>
    </citation>
    <scope>NUCLEOTIDE SEQUENCE [LARGE SCALE GENOMIC DNA]</scope>
    <source>
        <strain evidence="3 4">FDAARGOS_643</strain>
    </source>
</reference>